<evidence type="ECO:0000256" key="8">
    <source>
        <dbReference type="ARBA" id="ARBA00023027"/>
    </source>
</evidence>
<accession>A0A7S4BS27</accession>
<evidence type="ECO:0000256" key="5">
    <source>
        <dbReference type="ARBA" id="ARBA00022741"/>
    </source>
</evidence>
<feature type="binding site" evidence="10">
    <location>
        <begin position="115"/>
        <end position="119"/>
    </location>
    <ligand>
        <name>(6S)-NADPHX</name>
        <dbReference type="ChEBI" id="CHEBI:64076"/>
    </ligand>
</feature>
<comment type="similarity">
    <text evidence="10">Belongs to the NnrE/AIBP family.</text>
</comment>
<evidence type="ECO:0000313" key="12">
    <source>
        <dbReference type="EMBL" id="CAE0775045.1"/>
    </source>
</evidence>
<dbReference type="GO" id="GO:0052856">
    <property type="term" value="F:NAD(P)HX epimerase activity"/>
    <property type="evidence" value="ECO:0007669"/>
    <property type="project" value="UniProtKB-UniRule"/>
</dbReference>
<evidence type="ECO:0000256" key="1">
    <source>
        <dbReference type="ARBA" id="ARBA00000013"/>
    </source>
</evidence>
<dbReference type="AlphaFoldDB" id="A0A7S4BS27"/>
<dbReference type="Pfam" id="PF03853">
    <property type="entry name" value="YjeF_N"/>
    <property type="match status" value="1"/>
</dbReference>
<dbReference type="EMBL" id="HBIZ01043297">
    <property type="protein sequence ID" value="CAE0775045.1"/>
    <property type="molecule type" value="Transcribed_RNA"/>
</dbReference>
<evidence type="ECO:0000256" key="6">
    <source>
        <dbReference type="ARBA" id="ARBA00022857"/>
    </source>
</evidence>
<dbReference type="GO" id="GO:0000166">
    <property type="term" value="F:nucleotide binding"/>
    <property type="evidence" value="ECO:0007669"/>
    <property type="project" value="UniProtKB-KW"/>
</dbReference>
<sequence length="284" mass="30574">MLIPALRLCLISQPLNLLGKSSVNPSLLARSFRLPFHKCATFPESSSSPQPRAFSSMSMRYLSQSEAVAVDEALMATPGFSVDQLMELAGLSVAAAVATHFPKAGRVLCVCGPGNNGGDGLVAARHLWQFGWQPTVVYPKRSSKTLFVNLATQMEMMEIPVLEAMPADLETEYDVILDAIFGFSFSGSVRAPFDTVLPALQQSALPVVSVDIPSGWDVEQGPPAGVDHLKPEMLVSLTMPKKCASHFNGAHYLGGRFVPPTIAKQFNFKQPAFPGLEQVVKLSA</sequence>
<dbReference type="PANTHER" id="PTHR13232">
    <property type="entry name" value="NAD(P)H-HYDRATE EPIMERASE"/>
    <property type="match status" value="1"/>
</dbReference>
<keyword evidence="6" id="KW-0521">NADP</keyword>
<keyword evidence="4 10" id="KW-0479">Metal-binding</keyword>
<protein>
    <recommendedName>
        <fullName evidence="3 10">NAD(P)H-hydrate epimerase</fullName>
        <ecNumber evidence="3 10">5.1.99.6</ecNumber>
    </recommendedName>
    <alternativeName>
        <fullName evidence="10">NAD(P)HX epimerase</fullName>
    </alternativeName>
</protein>
<keyword evidence="5 10" id="KW-0547">Nucleotide-binding</keyword>
<evidence type="ECO:0000256" key="3">
    <source>
        <dbReference type="ARBA" id="ARBA00012228"/>
    </source>
</evidence>
<dbReference type="InterPro" id="IPR004443">
    <property type="entry name" value="YjeF_N_dom"/>
</dbReference>
<evidence type="ECO:0000256" key="2">
    <source>
        <dbReference type="ARBA" id="ARBA00000909"/>
    </source>
</evidence>
<feature type="domain" description="YjeF N-terminal" evidence="11">
    <location>
        <begin position="67"/>
        <end position="270"/>
    </location>
</feature>
<keyword evidence="7 10" id="KW-0630">Potassium</keyword>
<keyword evidence="8 10" id="KW-0520">NAD</keyword>
<dbReference type="InterPro" id="IPR032976">
    <property type="entry name" value="YJEFN_prot_NAXE-like"/>
</dbReference>
<feature type="binding site" evidence="10">
    <location>
        <begin position="182"/>
        <end position="188"/>
    </location>
    <ligand>
        <name>(6S)-NADPHX</name>
        <dbReference type="ChEBI" id="CHEBI:64076"/>
    </ligand>
</feature>
<gene>
    <name evidence="12" type="ORF">PCAR00345_LOCUS27679</name>
</gene>
<evidence type="ECO:0000256" key="7">
    <source>
        <dbReference type="ARBA" id="ARBA00022958"/>
    </source>
</evidence>
<evidence type="ECO:0000256" key="9">
    <source>
        <dbReference type="ARBA" id="ARBA00023235"/>
    </source>
</evidence>
<comment type="function">
    <text evidence="10">Catalyzes the epimerization of the S- and R-forms of NAD(P)HX, a damaged form of NAD(P)H that is a result of enzymatic or heat-dependent hydration. This is a prerequisite for the S-specific NAD(P)H-hydrate dehydratase to allow the repair of both epimers of NAD(P)HX.</text>
</comment>
<dbReference type="Gene3D" id="3.40.50.10260">
    <property type="entry name" value="YjeF N-terminal domain"/>
    <property type="match status" value="1"/>
</dbReference>
<dbReference type="EC" id="5.1.99.6" evidence="3 10"/>
<dbReference type="GO" id="GO:0005739">
    <property type="term" value="C:mitochondrion"/>
    <property type="evidence" value="ECO:0007669"/>
    <property type="project" value="TreeGrafter"/>
</dbReference>
<feature type="binding site" evidence="10">
    <location>
        <position position="178"/>
    </location>
    <ligand>
        <name>K(+)</name>
        <dbReference type="ChEBI" id="CHEBI:29103"/>
    </ligand>
</feature>
<comment type="catalytic activity">
    <reaction evidence="2 10">
        <text>(6R)-NADPHX = (6S)-NADPHX</text>
        <dbReference type="Rhea" id="RHEA:32227"/>
        <dbReference type="ChEBI" id="CHEBI:64076"/>
        <dbReference type="ChEBI" id="CHEBI:64077"/>
        <dbReference type="EC" id="5.1.99.6"/>
    </reaction>
</comment>
<dbReference type="PANTHER" id="PTHR13232:SF10">
    <property type="entry name" value="NAD(P)H-HYDRATE EPIMERASE"/>
    <property type="match status" value="1"/>
</dbReference>
<feature type="binding site" evidence="10">
    <location>
        <position position="211"/>
    </location>
    <ligand>
        <name>(6S)-NADPHX</name>
        <dbReference type="ChEBI" id="CHEBI:64076"/>
    </ligand>
</feature>
<comment type="caution">
    <text evidence="10">Lacks conserved residue(s) required for the propagation of feature annotation.</text>
</comment>
<comment type="cofactor">
    <cofactor evidence="10">
        <name>K(+)</name>
        <dbReference type="ChEBI" id="CHEBI:29103"/>
    </cofactor>
    <text evidence="10">Binds 1 potassium ion per subunit.</text>
</comment>
<dbReference type="GO" id="GO:0046872">
    <property type="term" value="F:metal ion binding"/>
    <property type="evidence" value="ECO:0007669"/>
    <property type="project" value="UniProtKB-KW"/>
</dbReference>
<evidence type="ECO:0000256" key="4">
    <source>
        <dbReference type="ARBA" id="ARBA00022723"/>
    </source>
</evidence>
<proteinExistence type="inferred from homology"/>
<organism evidence="12">
    <name type="scientific">Chrysotila carterae</name>
    <name type="common">Marine alga</name>
    <name type="synonym">Syracosphaera carterae</name>
    <dbReference type="NCBI Taxonomy" id="13221"/>
    <lineage>
        <taxon>Eukaryota</taxon>
        <taxon>Haptista</taxon>
        <taxon>Haptophyta</taxon>
        <taxon>Prymnesiophyceae</taxon>
        <taxon>Isochrysidales</taxon>
        <taxon>Isochrysidaceae</taxon>
        <taxon>Chrysotila</taxon>
    </lineage>
</organism>
<feature type="binding site" evidence="10">
    <location>
        <position position="214"/>
    </location>
    <ligand>
        <name>K(+)</name>
        <dbReference type="ChEBI" id="CHEBI:29103"/>
    </ligand>
</feature>
<dbReference type="PROSITE" id="PS51385">
    <property type="entry name" value="YJEF_N"/>
    <property type="match status" value="1"/>
</dbReference>
<dbReference type="HAMAP" id="MF_01966">
    <property type="entry name" value="NADHX_epimerase"/>
    <property type="match status" value="1"/>
</dbReference>
<keyword evidence="9 10" id="KW-0413">Isomerase</keyword>
<evidence type="ECO:0000256" key="10">
    <source>
        <dbReference type="HAMAP-Rule" id="MF_03159"/>
    </source>
</evidence>
<comment type="catalytic activity">
    <reaction evidence="1 10">
        <text>(6R)-NADHX = (6S)-NADHX</text>
        <dbReference type="Rhea" id="RHEA:32215"/>
        <dbReference type="ChEBI" id="CHEBI:64074"/>
        <dbReference type="ChEBI" id="CHEBI:64075"/>
        <dbReference type="EC" id="5.1.99.6"/>
    </reaction>
</comment>
<dbReference type="InterPro" id="IPR036652">
    <property type="entry name" value="YjeF_N_dom_sf"/>
</dbReference>
<dbReference type="NCBIfam" id="TIGR00197">
    <property type="entry name" value="yjeF_nterm"/>
    <property type="match status" value="1"/>
</dbReference>
<feature type="binding site" evidence="10">
    <location>
        <position position="116"/>
    </location>
    <ligand>
        <name>K(+)</name>
        <dbReference type="ChEBI" id="CHEBI:29103"/>
    </ligand>
</feature>
<evidence type="ECO:0000259" key="11">
    <source>
        <dbReference type="PROSITE" id="PS51385"/>
    </source>
</evidence>
<name>A0A7S4BS27_CHRCT</name>
<dbReference type="SUPFAM" id="SSF64153">
    <property type="entry name" value="YjeF N-terminal domain-like"/>
    <property type="match status" value="1"/>
</dbReference>
<reference evidence="12" key="1">
    <citation type="submission" date="2021-01" db="EMBL/GenBank/DDBJ databases">
        <authorList>
            <person name="Corre E."/>
            <person name="Pelletier E."/>
            <person name="Niang G."/>
            <person name="Scheremetjew M."/>
            <person name="Finn R."/>
            <person name="Kale V."/>
            <person name="Holt S."/>
            <person name="Cochrane G."/>
            <person name="Meng A."/>
            <person name="Brown T."/>
            <person name="Cohen L."/>
        </authorList>
    </citation>
    <scope>NUCLEOTIDE SEQUENCE</scope>
    <source>
        <strain evidence="12">CCMP645</strain>
    </source>
</reference>